<evidence type="ECO:0000256" key="1">
    <source>
        <dbReference type="ARBA" id="ARBA00001933"/>
    </source>
</evidence>
<keyword evidence="4 5" id="KW-0663">Pyridoxal phosphate</keyword>
<dbReference type="PANTHER" id="PTHR43797:SF2">
    <property type="entry name" value="HOMOCYSTEINE_CYSTEINE SYNTHASE"/>
    <property type="match status" value="1"/>
</dbReference>
<comment type="similarity">
    <text evidence="2 5">Belongs to the trans-sulfuration enzymes family.</text>
</comment>
<keyword evidence="8" id="KW-1185">Reference proteome</keyword>
<sequence>MAPAPDCSGGVRRHGFSRLTDIGDVPSLIIHSASTTHSQQDEEQSAATGTSPGPVRLSVGIENLAAA</sequence>
<evidence type="ECO:0000256" key="3">
    <source>
        <dbReference type="ARBA" id="ARBA00022679"/>
    </source>
</evidence>
<dbReference type="InterPro" id="IPR006235">
    <property type="entry name" value="OAc-hSer/O-AcSer_sulfhydrylase"/>
</dbReference>
<accession>A0ABN5VAL8</accession>
<evidence type="ECO:0000256" key="5">
    <source>
        <dbReference type="RuleBase" id="RU362118"/>
    </source>
</evidence>
<name>A0ABN5VAL8_9ACTN</name>
<evidence type="ECO:0000256" key="6">
    <source>
        <dbReference type="SAM" id="MobiDB-lite"/>
    </source>
</evidence>
<dbReference type="Gene3D" id="3.90.1150.10">
    <property type="entry name" value="Aspartate Aminotransferase, domain 1"/>
    <property type="match status" value="1"/>
</dbReference>
<protein>
    <submittedName>
        <fullName evidence="7">Uncharacterized protein</fullName>
    </submittedName>
</protein>
<evidence type="ECO:0000256" key="2">
    <source>
        <dbReference type="ARBA" id="ARBA00009077"/>
    </source>
</evidence>
<proteinExistence type="inferred from homology"/>
<dbReference type="PANTHER" id="PTHR43797">
    <property type="entry name" value="HOMOCYSTEINE/CYSTEINE SYNTHASE"/>
    <property type="match status" value="1"/>
</dbReference>
<organism evidence="7 8">
    <name type="scientific">Streptomyces graminofaciens</name>
    <dbReference type="NCBI Taxonomy" id="68212"/>
    <lineage>
        <taxon>Bacteria</taxon>
        <taxon>Bacillati</taxon>
        <taxon>Actinomycetota</taxon>
        <taxon>Actinomycetes</taxon>
        <taxon>Kitasatosporales</taxon>
        <taxon>Streptomycetaceae</taxon>
        <taxon>Streptomyces</taxon>
    </lineage>
</organism>
<evidence type="ECO:0000313" key="7">
    <source>
        <dbReference type="EMBL" id="BBC30296.1"/>
    </source>
</evidence>
<dbReference type="InterPro" id="IPR015424">
    <property type="entry name" value="PyrdxlP-dep_Trfase"/>
</dbReference>
<dbReference type="InterPro" id="IPR000277">
    <property type="entry name" value="Cys/Met-Metab_PyrdxlP-dep_enz"/>
</dbReference>
<dbReference type="Proteomes" id="UP001321542">
    <property type="component" value="Chromosome"/>
</dbReference>
<evidence type="ECO:0000256" key="4">
    <source>
        <dbReference type="ARBA" id="ARBA00022898"/>
    </source>
</evidence>
<evidence type="ECO:0000313" key="8">
    <source>
        <dbReference type="Proteomes" id="UP001321542"/>
    </source>
</evidence>
<gene>
    <name evidence="7" type="ORF">SGFS_015900</name>
</gene>
<feature type="region of interest" description="Disordered" evidence="6">
    <location>
        <begin position="32"/>
        <end position="59"/>
    </location>
</feature>
<dbReference type="InterPro" id="IPR015422">
    <property type="entry name" value="PyrdxlP-dep_Trfase_small"/>
</dbReference>
<comment type="cofactor">
    <cofactor evidence="1 5">
        <name>pyridoxal 5'-phosphate</name>
        <dbReference type="ChEBI" id="CHEBI:597326"/>
    </cofactor>
</comment>
<keyword evidence="3" id="KW-0808">Transferase</keyword>
<dbReference type="Pfam" id="PF01053">
    <property type="entry name" value="Cys_Met_Meta_PP"/>
    <property type="match status" value="1"/>
</dbReference>
<reference evidence="7 8" key="2">
    <citation type="journal article" date="2023" name="ChemBioChem">
        <title>Acyltransferase Domain Exchange between Two Independent Type I Polyketide Synthases in the Same Producer Strain of Macrolide Antibiotics.</title>
        <authorList>
            <person name="Kudo F."/>
            <person name="Kishikawa K."/>
            <person name="Tsuboi K."/>
            <person name="Kido T."/>
            <person name="Usui T."/>
            <person name="Hashimoto J."/>
            <person name="Shin-Ya K."/>
            <person name="Miyanaga A."/>
            <person name="Eguchi T."/>
        </authorList>
    </citation>
    <scope>NUCLEOTIDE SEQUENCE [LARGE SCALE GENOMIC DNA]</scope>
    <source>
        <strain evidence="7 8">A-8890</strain>
    </source>
</reference>
<dbReference type="EMBL" id="AP018448">
    <property type="protein sequence ID" value="BBC30296.1"/>
    <property type="molecule type" value="Genomic_DNA"/>
</dbReference>
<reference evidence="7 8" key="1">
    <citation type="journal article" date="2010" name="ChemBioChem">
        <title>Cloning and characterization of the biosynthetic gene cluster of 16-membered macrolide antibiotic FD-891: involvement of a dual functional cytochrome P450 monooxygenase catalyzing epoxidation and hydroxylation.</title>
        <authorList>
            <person name="Kudo F."/>
            <person name="Motegi A."/>
            <person name="Mizoue K."/>
            <person name="Eguchi T."/>
        </authorList>
    </citation>
    <scope>NUCLEOTIDE SEQUENCE [LARGE SCALE GENOMIC DNA]</scope>
    <source>
        <strain evidence="7 8">A-8890</strain>
    </source>
</reference>
<dbReference type="SUPFAM" id="SSF53383">
    <property type="entry name" value="PLP-dependent transferases"/>
    <property type="match status" value="1"/>
</dbReference>